<evidence type="ECO:0000313" key="1">
    <source>
        <dbReference type="EMBL" id="ETR64839.1"/>
    </source>
</evidence>
<organism evidence="1 2">
    <name type="scientific">Candidatus Magnetoglobus multicellularis str. Araruama</name>
    <dbReference type="NCBI Taxonomy" id="890399"/>
    <lineage>
        <taxon>Bacteria</taxon>
        <taxon>Pseudomonadati</taxon>
        <taxon>Thermodesulfobacteriota</taxon>
        <taxon>Desulfobacteria</taxon>
        <taxon>Desulfobacterales</taxon>
        <taxon>Desulfobacteraceae</taxon>
        <taxon>Candidatus Magnetoglobus</taxon>
    </lineage>
</organism>
<dbReference type="Proteomes" id="UP000189670">
    <property type="component" value="Unassembled WGS sequence"/>
</dbReference>
<comment type="caution">
    <text evidence="1">The sequence shown here is derived from an EMBL/GenBank/DDBJ whole genome shotgun (WGS) entry which is preliminary data.</text>
</comment>
<protein>
    <submittedName>
        <fullName evidence="1">Uncharacterized protein</fullName>
    </submittedName>
</protein>
<sequence length="132" mass="14231">MISSTASIMNAAAANAASTLNADWLKKSRKISNKNQDYAESTGSLIIDTEGDFFNPSQSVADSQKAAEVPFNTKTTPLSGPKDQRLGVGYVQDFLFSQLKEAFIRTGLRFNDDGSGYEIISNYKGLIPIAVA</sequence>
<gene>
    <name evidence="1" type="ORF">OMM_15269</name>
</gene>
<feature type="non-terminal residue" evidence="1">
    <location>
        <position position="132"/>
    </location>
</feature>
<dbReference type="AlphaFoldDB" id="A0A1V1NQI7"/>
<evidence type="ECO:0000313" key="2">
    <source>
        <dbReference type="Proteomes" id="UP000189670"/>
    </source>
</evidence>
<dbReference type="EMBL" id="ATBP01003574">
    <property type="protein sequence ID" value="ETR64839.1"/>
    <property type="molecule type" value="Genomic_DNA"/>
</dbReference>
<proteinExistence type="predicted"/>
<accession>A0A1V1NQI7</accession>
<reference evidence="2" key="1">
    <citation type="submission" date="2012-11" db="EMBL/GenBank/DDBJ databases">
        <authorList>
            <person name="Lucero-Rivera Y.E."/>
            <person name="Tovar-Ramirez D."/>
        </authorList>
    </citation>
    <scope>NUCLEOTIDE SEQUENCE [LARGE SCALE GENOMIC DNA]</scope>
    <source>
        <strain evidence="2">Araruama</strain>
    </source>
</reference>
<name>A0A1V1NQI7_9BACT</name>